<feature type="compositionally biased region" description="Basic and acidic residues" evidence="8">
    <location>
        <begin position="751"/>
        <end position="777"/>
    </location>
</feature>
<feature type="region of interest" description="Disordered" evidence="8">
    <location>
        <begin position="314"/>
        <end position="362"/>
    </location>
</feature>
<reference evidence="13" key="1">
    <citation type="journal article" date="2006" name="Science">
        <title>Ancient noncoding elements conserved in the human genome.</title>
        <authorList>
            <person name="Venkatesh B."/>
            <person name="Kirkness E.F."/>
            <person name="Loh Y.H."/>
            <person name="Halpern A.L."/>
            <person name="Lee A.P."/>
            <person name="Johnson J."/>
            <person name="Dandona N."/>
            <person name="Viswanathan L.D."/>
            <person name="Tay A."/>
            <person name="Venter J.C."/>
            <person name="Strausberg R.L."/>
            <person name="Brenner S."/>
        </authorList>
    </citation>
    <scope>NUCLEOTIDE SEQUENCE [LARGE SCALE GENOMIC DNA]</scope>
</reference>
<evidence type="ECO:0000313" key="12">
    <source>
        <dbReference type="Ensembl" id="ENSCMIP00000035282.1"/>
    </source>
</evidence>
<keyword evidence="4" id="KW-0732">Signal</keyword>
<evidence type="ECO:0000256" key="7">
    <source>
        <dbReference type="ARBA" id="ARBA00023180"/>
    </source>
</evidence>
<evidence type="ECO:0000313" key="13">
    <source>
        <dbReference type="Proteomes" id="UP000314986"/>
    </source>
</evidence>
<reference evidence="12" key="4">
    <citation type="submission" date="2025-08" db="UniProtKB">
        <authorList>
            <consortium name="Ensembl"/>
        </authorList>
    </citation>
    <scope>IDENTIFICATION</scope>
</reference>
<reference evidence="13" key="2">
    <citation type="journal article" date="2007" name="PLoS Biol.">
        <title>Survey sequencing and comparative analysis of the elephant shark (Callorhinchus milii) genome.</title>
        <authorList>
            <person name="Venkatesh B."/>
            <person name="Kirkness E.F."/>
            <person name="Loh Y.H."/>
            <person name="Halpern A.L."/>
            <person name="Lee A.P."/>
            <person name="Johnson J."/>
            <person name="Dandona N."/>
            <person name="Viswanathan L.D."/>
            <person name="Tay A."/>
            <person name="Venter J.C."/>
            <person name="Strausberg R.L."/>
            <person name="Brenner S."/>
        </authorList>
    </citation>
    <scope>NUCLEOTIDE SEQUENCE [LARGE SCALE GENOMIC DNA]</scope>
</reference>
<dbReference type="GO" id="GO:0016020">
    <property type="term" value="C:membrane"/>
    <property type="evidence" value="ECO:0007669"/>
    <property type="project" value="UniProtKB-SubCell"/>
</dbReference>
<evidence type="ECO:0000256" key="1">
    <source>
        <dbReference type="ARBA" id="ARBA00004479"/>
    </source>
</evidence>
<evidence type="ECO:0000259" key="11">
    <source>
        <dbReference type="Pfam" id="PF20771"/>
    </source>
</evidence>
<dbReference type="PANTHER" id="PTHR31626">
    <property type="entry name" value="SUSHI DOMAIN-CONTAINING PROTEIN"/>
    <property type="match status" value="1"/>
</dbReference>
<feature type="domain" description="FAM171 N-terminal" evidence="10">
    <location>
        <begin position="11"/>
        <end position="258"/>
    </location>
</feature>
<evidence type="ECO:0000259" key="10">
    <source>
        <dbReference type="Pfam" id="PF10577"/>
    </source>
</evidence>
<feature type="region of interest" description="Disordered" evidence="8">
    <location>
        <begin position="724"/>
        <end position="777"/>
    </location>
</feature>
<dbReference type="InterPro" id="IPR018890">
    <property type="entry name" value="FAM171"/>
</dbReference>
<dbReference type="Ensembl" id="ENSCMIT00000035808.1">
    <property type="protein sequence ID" value="ENSCMIP00000035282.1"/>
    <property type="gene ID" value="ENSCMIG00000014935.1"/>
</dbReference>
<comment type="similarity">
    <text evidence="2">Belongs to the FAM171 family.</text>
</comment>
<sequence length="777" mass="86815">MLDLLPWTIFTLKVQINDAVTRHYLQEAHVDVFVNHTKTNSAFTEDSGGVVFRVPYELGLTLTVTASKGGYVLTSLPWKTRRVPVFAAVTLSMLPQSRASLWLFEDTVLITGGKMDDKSHPSVQFPKGSLKLPEKITFSNLTAYLTAPQPPWGTDNFLTTLGTLMNKSGLKSIELTPLAAISVQLFSAEEDMTVTGPIHITLPLPPTHRVRHADALPAWTFDLKIGAWVNRGVGMVKNEGGRLIWIYEAPHLGHWIAAPLSINTGSIDRIAKDITAYHSVLLVAILGGTAVILVGFVAVLFCYCRGRYCKPRKKRRRKTKMEPSKKDQTTATTHVNLTPSIKDNLKSDENSGSQQAKILSYSPRRELTSKEVDDFCKRVGKTAEAKNKESCKIYVENVTVRSRRRLGETSHQREPTSQQVFSSAAELPKNALQIKHMKMLAKRKDITEEQYKTLHPTNEETYPLPNILNKHFPIYNPSVTILQTPDHFLTPGQVSRSATMPRNRQMIYSPLAEPVTRDSYTQTLPKMPMHSQQQAEAHREQQALQAQQEYINSKQELDSNPTIPANWGRYSNNLLESVSVPGTLNEAGGMTPFATELQGISEQTLLELTKGKPSPHPRAWFVSLEGKPVPQIRHSCVNAQKPKKTHSNDTSLDSGVDMNEHLIGKKLEKEKTFVKSTTPSKNLYSEEMDLSGSENGTAVCSPEDLTLRHVLDGKNGQLVEEALSQQEELGDRGSQPECRLGMIPQRKKGKRNSDQGEEDGKKSVWQKREERPLISLN</sequence>
<dbReference type="AlphaFoldDB" id="A0A4W3J086"/>
<evidence type="ECO:0000256" key="3">
    <source>
        <dbReference type="ARBA" id="ARBA00022692"/>
    </source>
</evidence>
<evidence type="ECO:0000256" key="4">
    <source>
        <dbReference type="ARBA" id="ARBA00022729"/>
    </source>
</evidence>
<keyword evidence="5 9" id="KW-1133">Transmembrane helix</keyword>
<accession>A0A4W3J086</accession>
<dbReference type="PANTHER" id="PTHR31626:SF2">
    <property type="entry name" value="PROTEIN FAM171B"/>
    <property type="match status" value="1"/>
</dbReference>
<keyword evidence="7" id="KW-0325">Glycoprotein</keyword>
<name>A0A4W3J086_CALMI</name>
<evidence type="ECO:0000256" key="2">
    <source>
        <dbReference type="ARBA" id="ARBA00006818"/>
    </source>
</evidence>
<evidence type="ECO:0000256" key="5">
    <source>
        <dbReference type="ARBA" id="ARBA00022989"/>
    </source>
</evidence>
<dbReference type="OMA" id="WIAAPHP"/>
<keyword evidence="6 9" id="KW-0472">Membrane</keyword>
<evidence type="ECO:0000256" key="9">
    <source>
        <dbReference type="SAM" id="Phobius"/>
    </source>
</evidence>
<reference evidence="12" key="5">
    <citation type="submission" date="2025-09" db="UniProtKB">
        <authorList>
            <consortium name="Ensembl"/>
        </authorList>
    </citation>
    <scope>IDENTIFICATION</scope>
</reference>
<proteinExistence type="inferred from homology"/>
<feature type="domain" description="FAM171 C-terminal" evidence="11">
    <location>
        <begin position="531"/>
        <end position="777"/>
    </location>
</feature>
<dbReference type="GeneTree" id="ENSGT00950000183184"/>
<reference evidence="13" key="3">
    <citation type="journal article" date="2014" name="Nature">
        <title>Elephant shark genome provides unique insights into gnathostome evolution.</title>
        <authorList>
            <consortium name="International Elephant Shark Genome Sequencing Consortium"/>
            <person name="Venkatesh B."/>
            <person name="Lee A.P."/>
            <person name="Ravi V."/>
            <person name="Maurya A.K."/>
            <person name="Lian M.M."/>
            <person name="Swann J.B."/>
            <person name="Ohta Y."/>
            <person name="Flajnik M.F."/>
            <person name="Sutoh Y."/>
            <person name="Kasahara M."/>
            <person name="Hoon S."/>
            <person name="Gangu V."/>
            <person name="Roy S.W."/>
            <person name="Irimia M."/>
            <person name="Korzh V."/>
            <person name="Kondrychyn I."/>
            <person name="Lim Z.W."/>
            <person name="Tay B.H."/>
            <person name="Tohari S."/>
            <person name="Kong K.W."/>
            <person name="Ho S."/>
            <person name="Lorente-Galdos B."/>
            <person name="Quilez J."/>
            <person name="Marques-Bonet T."/>
            <person name="Raney B.J."/>
            <person name="Ingham P.W."/>
            <person name="Tay A."/>
            <person name="Hillier L.W."/>
            <person name="Minx P."/>
            <person name="Boehm T."/>
            <person name="Wilson R.K."/>
            <person name="Brenner S."/>
            <person name="Warren W.C."/>
        </authorList>
    </citation>
    <scope>NUCLEOTIDE SEQUENCE [LARGE SCALE GENOMIC DNA]</scope>
</reference>
<dbReference type="InterPro" id="IPR048530">
    <property type="entry name" value="FAM171_N"/>
</dbReference>
<keyword evidence="13" id="KW-1185">Reference proteome</keyword>
<dbReference type="InParanoid" id="A0A4W3J086"/>
<comment type="subcellular location">
    <subcellularLocation>
        <location evidence="1">Membrane</location>
        <topology evidence="1">Single-pass type I membrane protein</topology>
    </subcellularLocation>
</comment>
<feature type="compositionally biased region" description="Polar residues" evidence="8">
    <location>
        <begin position="329"/>
        <end position="341"/>
    </location>
</feature>
<protein>
    <submittedName>
        <fullName evidence="12">Family with sequence similarity 171 member B</fullName>
    </submittedName>
</protein>
<dbReference type="Pfam" id="PF20771">
    <property type="entry name" value="FAM171A1-2-B_C"/>
    <property type="match status" value="1"/>
</dbReference>
<dbReference type="Pfam" id="PF10577">
    <property type="entry name" value="FAM171A1-2-B_N"/>
    <property type="match status" value="1"/>
</dbReference>
<feature type="transmembrane region" description="Helical" evidence="9">
    <location>
        <begin position="276"/>
        <end position="304"/>
    </location>
</feature>
<keyword evidence="3 9" id="KW-0812">Transmembrane</keyword>
<dbReference type="Proteomes" id="UP000314986">
    <property type="component" value="Unassembled WGS sequence"/>
</dbReference>
<evidence type="ECO:0000256" key="8">
    <source>
        <dbReference type="SAM" id="MobiDB-lite"/>
    </source>
</evidence>
<evidence type="ECO:0000256" key="6">
    <source>
        <dbReference type="ARBA" id="ARBA00023136"/>
    </source>
</evidence>
<organism evidence="12 13">
    <name type="scientific">Callorhinchus milii</name>
    <name type="common">Ghost shark</name>
    <dbReference type="NCBI Taxonomy" id="7868"/>
    <lineage>
        <taxon>Eukaryota</taxon>
        <taxon>Metazoa</taxon>
        <taxon>Chordata</taxon>
        <taxon>Craniata</taxon>
        <taxon>Vertebrata</taxon>
        <taxon>Chondrichthyes</taxon>
        <taxon>Holocephali</taxon>
        <taxon>Chimaeriformes</taxon>
        <taxon>Callorhinchidae</taxon>
        <taxon>Callorhinchus</taxon>
    </lineage>
</organism>
<dbReference type="InterPro" id="IPR049175">
    <property type="entry name" value="FAM171_C"/>
</dbReference>